<reference evidence="8" key="1">
    <citation type="submission" date="2020-07" db="EMBL/GenBank/DDBJ databases">
        <title>Huge and variable diversity of episymbiotic CPR bacteria and DPANN archaea in groundwater ecosystems.</title>
        <authorList>
            <person name="He C.Y."/>
            <person name="Keren R."/>
            <person name="Whittaker M."/>
            <person name="Farag I.F."/>
            <person name="Doudna J."/>
            <person name="Cate J.H.D."/>
            <person name="Banfield J.F."/>
        </authorList>
    </citation>
    <scope>NUCLEOTIDE SEQUENCE</scope>
    <source>
        <strain evidence="8">NC_groundwater_418_Ag_B-0.1um_45_10</strain>
    </source>
</reference>
<feature type="transmembrane region" description="Helical" evidence="6">
    <location>
        <begin position="72"/>
        <end position="93"/>
    </location>
</feature>
<dbReference type="PANTHER" id="PTHR38459">
    <property type="entry name" value="PROPHAGE BACTOPRENOL-LINKED GLUCOSE TRANSLOCASE HOMOLOG"/>
    <property type="match status" value="1"/>
</dbReference>
<protein>
    <submittedName>
        <fullName evidence="8">GtrA family protein</fullName>
    </submittedName>
</protein>
<dbReference type="EMBL" id="JACPHQ010000011">
    <property type="protein sequence ID" value="MBI2465778.1"/>
    <property type="molecule type" value="Genomic_DNA"/>
</dbReference>
<gene>
    <name evidence="8" type="ORF">HYV66_00930</name>
</gene>
<name>A0A931YD81_9BACT</name>
<feature type="transmembrane region" description="Helical" evidence="6">
    <location>
        <begin position="132"/>
        <end position="151"/>
    </location>
</feature>
<comment type="caution">
    <text evidence="8">The sequence shown here is derived from an EMBL/GenBank/DDBJ whole genome shotgun (WGS) entry which is preliminary data.</text>
</comment>
<feature type="domain" description="GtrA/DPMS transmembrane" evidence="7">
    <location>
        <begin position="71"/>
        <end position="193"/>
    </location>
</feature>
<comment type="similarity">
    <text evidence="2">Belongs to the GtrA family.</text>
</comment>
<comment type="subcellular location">
    <subcellularLocation>
        <location evidence="1">Membrane</location>
        <topology evidence="1">Multi-pass membrane protein</topology>
    </subcellularLocation>
</comment>
<keyword evidence="3 6" id="KW-0812">Transmembrane</keyword>
<dbReference type="GO" id="GO:0000271">
    <property type="term" value="P:polysaccharide biosynthetic process"/>
    <property type="evidence" value="ECO:0007669"/>
    <property type="project" value="InterPro"/>
</dbReference>
<organism evidence="8 9">
    <name type="scientific">Candidatus Sungiibacteriota bacterium</name>
    <dbReference type="NCBI Taxonomy" id="2750080"/>
    <lineage>
        <taxon>Bacteria</taxon>
        <taxon>Candidatus Sungiibacteriota</taxon>
    </lineage>
</organism>
<evidence type="ECO:0000256" key="2">
    <source>
        <dbReference type="ARBA" id="ARBA00009399"/>
    </source>
</evidence>
<dbReference type="Proteomes" id="UP000709672">
    <property type="component" value="Unassembled WGS sequence"/>
</dbReference>
<dbReference type="AlphaFoldDB" id="A0A931YD81"/>
<feature type="transmembrane region" description="Helical" evidence="6">
    <location>
        <begin position="7"/>
        <end position="26"/>
    </location>
</feature>
<evidence type="ECO:0000313" key="9">
    <source>
        <dbReference type="Proteomes" id="UP000709672"/>
    </source>
</evidence>
<evidence type="ECO:0000256" key="4">
    <source>
        <dbReference type="ARBA" id="ARBA00022989"/>
    </source>
</evidence>
<dbReference type="Pfam" id="PF04138">
    <property type="entry name" value="GtrA_DPMS_TM"/>
    <property type="match status" value="1"/>
</dbReference>
<feature type="transmembrane region" description="Helical" evidence="6">
    <location>
        <begin position="171"/>
        <end position="192"/>
    </location>
</feature>
<evidence type="ECO:0000256" key="5">
    <source>
        <dbReference type="ARBA" id="ARBA00023136"/>
    </source>
</evidence>
<evidence type="ECO:0000256" key="3">
    <source>
        <dbReference type="ARBA" id="ARBA00022692"/>
    </source>
</evidence>
<accession>A0A931YD81</accession>
<keyword evidence="5 6" id="KW-0472">Membrane</keyword>
<evidence type="ECO:0000259" key="7">
    <source>
        <dbReference type="Pfam" id="PF04138"/>
    </source>
</evidence>
<sequence>MNFTKKDALKALVLGFFIPILMLMVIKNLDLNLPINKYWLIVIFPLLVVVGLFISFKIAQLWRPFVFQFGKFFVVGLSNTFLDLGVLNFLIYLTNVTHGVYFAVFKAISFACAVTNSFLWNKYWTFQKQGSFTLFFLVVLGSTILNVGWASYMVDVIGVPDGISPKLWDNIAALSSVVLVLTWNFLGMKYIVFKKKPTSTP</sequence>
<feature type="transmembrane region" description="Helical" evidence="6">
    <location>
        <begin position="38"/>
        <end position="60"/>
    </location>
</feature>
<dbReference type="PANTHER" id="PTHR38459:SF1">
    <property type="entry name" value="PROPHAGE BACTOPRENOL-LINKED GLUCOSE TRANSLOCASE HOMOLOG"/>
    <property type="match status" value="1"/>
</dbReference>
<evidence type="ECO:0000256" key="6">
    <source>
        <dbReference type="SAM" id="Phobius"/>
    </source>
</evidence>
<dbReference type="InterPro" id="IPR051401">
    <property type="entry name" value="GtrA_CellWall_Glycosyl"/>
</dbReference>
<proteinExistence type="inferred from homology"/>
<dbReference type="GO" id="GO:0005886">
    <property type="term" value="C:plasma membrane"/>
    <property type="evidence" value="ECO:0007669"/>
    <property type="project" value="TreeGrafter"/>
</dbReference>
<keyword evidence="4 6" id="KW-1133">Transmembrane helix</keyword>
<dbReference type="InterPro" id="IPR007267">
    <property type="entry name" value="GtrA_DPMS_TM"/>
</dbReference>
<feature type="transmembrane region" description="Helical" evidence="6">
    <location>
        <begin position="99"/>
        <end position="120"/>
    </location>
</feature>
<evidence type="ECO:0000256" key="1">
    <source>
        <dbReference type="ARBA" id="ARBA00004141"/>
    </source>
</evidence>
<evidence type="ECO:0000313" key="8">
    <source>
        <dbReference type="EMBL" id="MBI2465778.1"/>
    </source>
</evidence>